<dbReference type="KEGG" id="grc:GI584_17475"/>
<dbReference type="PROSITE" id="PS50965">
    <property type="entry name" value="NERD"/>
    <property type="match status" value="1"/>
</dbReference>
<accession>A0A5Q2TSI1</accession>
<sequence>MIVKNSKEVSCLEHGSVRKSYYLRQLEALIGRLSPHDIPQGLEKAYGRELSGYTGESKLPYHLHMVQYEKLLLYGVRLPWQKHFFQIDNLSIFPKKIFICEVKHLKGRL</sequence>
<reference evidence="2 3" key="1">
    <citation type="submission" date="2019-11" db="EMBL/GenBank/DDBJ databases">
        <title>Gracilibacillus salitolerans sp. nov., a moderate halophile isolated from a saline soil in northwest China.</title>
        <authorList>
            <person name="Gan L."/>
        </authorList>
    </citation>
    <scope>NUCLEOTIDE SEQUENCE [LARGE SCALE GENOMIC DNA]</scope>
    <source>
        <strain evidence="2 3">SCU50</strain>
    </source>
</reference>
<evidence type="ECO:0000313" key="3">
    <source>
        <dbReference type="Proteomes" id="UP000339690"/>
    </source>
</evidence>
<dbReference type="EMBL" id="CP045915">
    <property type="protein sequence ID" value="QGH35728.1"/>
    <property type="molecule type" value="Genomic_DNA"/>
</dbReference>
<feature type="domain" description="NERD" evidence="1">
    <location>
        <begin position="51"/>
        <end position="109"/>
    </location>
</feature>
<protein>
    <recommendedName>
        <fullName evidence="1">NERD domain-containing protein</fullName>
    </recommendedName>
</protein>
<evidence type="ECO:0000259" key="1">
    <source>
        <dbReference type="PROSITE" id="PS50965"/>
    </source>
</evidence>
<dbReference type="Proteomes" id="UP000339690">
    <property type="component" value="Chromosome"/>
</dbReference>
<organism evidence="2 3">
    <name type="scientific">Gracilibacillus salitolerans</name>
    <dbReference type="NCBI Taxonomy" id="2663022"/>
    <lineage>
        <taxon>Bacteria</taxon>
        <taxon>Bacillati</taxon>
        <taxon>Bacillota</taxon>
        <taxon>Bacilli</taxon>
        <taxon>Bacillales</taxon>
        <taxon>Bacillaceae</taxon>
        <taxon>Gracilibacillus</taxon>
    </lineage>
</organism>
<dbReference type="AlphaFoldDB" id="A0A5Q2TSI1"/>
<dbReference type="Pfam" id="PF08378">
    <property type="entry name" value="NERD"/>
    <property type="match status" value="1"/>
</dbReference>
<keyword evidence="3" id="KW-1185">Reference proteome</keyword>
<evidence type="ECO:0000313" key="2">
    <source>
        <dbReference type="EMBL" id="QGH35728.1"/>
    </source>
</evidence>
<gene>
    <name evidence="2" type="ORF">GI584_17475</name>
</gene>
<name>A0A5Q2TSI1_9BACI</name>
<proteinExistence type="predicted"/>
<dbReference type="InterPro" id="IPR011528">
    <property type="entry name" value="NERD"/>
</dbReference>